<dbReference type="Proteomes" id="UP000838763">
    <property type="component" value="Unassembled WGS sequence"/>
</dbReference>
<evidence type="ECO:0000313" key="1">
    <source>
        <dbReference type="EMBL" id="CAI4214631.1"/>
    </source>
</evidence>
<gene>
    <name evidence="1" type="ORF">PPNO1_LOCUS4360</name>
</gene>
<accession>A0A9P1H278</accession>
<sequence length="250" mass="27267">MVYWAKFPVLAVVTVRAPPTVWGGRRDVHGWRCPADPDDLHVLMQRYFSSRVGLDRVPGEREDAAFCDLLARAAAKSKAARFSQLLRSSSGADPSASEVVALRALLPDKLPPFESQRGSPATNFEPVELYDNPAWWIYAAIGQVLLDDEDLKAHGPAIGARYYAANGFVLPPAPIMSVAVWPPEGGGAARAERGQERGSIRFALVFGGLPTQPRSPAMINRGVQLRLGDQNKSHPRKYSVKSLGKTVELL</sequence>
<keyword evidence="2" id="KW-1185">Reference proteome</keyword>
<dbReference type="OrthoDB" id="5273928at2759"/>
<dbReference type="AlphaFoldDB" id="A0A9P1H278"/>
<protein>
    <submittedName>
        <fullName evidence="1">Uncharacterized protein</fullName>
    </submittedName>
</protein>
<reference evidence="1" key="1">
    <citation type="submission" date="2022-11" db="EMBL/GenBank/DDBJ databases">
        <authorList>
            <person name="Scott C."/>
            <person name="Bruce N."/>
        </authorList>
    </citation>
    <scope>NUCLEOTIDE SEQUENCE</scope>
</reference>
<name>A0A9P1H278_9PEZI</name>
<evidence type="ECO:0000313" key="2">
    <source>
        <dbReference type="Proteomes" id="UP000838763"/>
    </source>
</evidence>
<organism evidence="1 2">
    <name type="scientific">Parascedosporium putredinis</name>
    <dbReference type="NCBI Taxonomy" id="1442378"/>
    <lineage>
        <taxon>Eukaryota</taxon>
        <taxon>Fungi</taxon>
        <taxon>Dikarya</taxon>
        <taxon>Ascomycota</taxon>
        <taxon>Pezizomycotina</taxon>
        <taxon>Sordariomycetes</taxon>
        <taxon>Hypocreomycetidae</taxon>
        <taxon>Microascales</taxon>
        <taxon>Microascaceae</taxon>
        <taxon>Parascedosporium</taxon>
    </lineage>
</organism>
<dbReference type="EMBL" id="CALLCH030000012">
    <property type="protein sequence ID" value="CAI4214631.1"/>
    <property type="molecule type" value="Genomic_DNA"/>
</dbReference>
<proteinExistence type="predicted"/>
<comment type="caution">
    <text evidence="1">The sequence shown here is derived from an EMBL/GenBank/DDBJ whole genome shotgun (WGS) entry which is preliminary data.</text>
</comment>